<organism evidence="5 6">
    <name type="scientific">Ameca splendens</name>
    <dbReference type="NCBI Taxonomy" id="208324"/>
    <lineage>
        <taxon>Eukaryota</taxon>
        <taxon>Metazoa</taxon>
        <taxon>Chordata</taxon>
        <taxon>Craniata</taxon>
        <taxon>Vertebrata</taxon>
        <taxon>Euteleostomi</taxon>
        <taxon>Actinopterygii</taxon>
        <taxon>Neopterygii</taxon>
        <taxon>Teleostei</taxon>
        <taxon>Neoteleostei</taxon>
        <taxon>Acanthomorphata</taxon>
        <taxon>Ovalentaria</taxon>
        <taxon>Atherinomorphae</taxon>
        <taxon>Cyprinodontiformes</taxon>
        <taxon>Goodeidae</taxon>
        <taxon>Ameca</taxon>
    </lineage>
</organism>
<evidence type="ECO:0000256" key="2">
    <source>
        <dbReference type="ARBA" id="ARBA00022859"/>
    </source>
</evidence>
<dbReference type="PROSITE" id="PS50835">
    <property type="entry name" value="IG_LIKE"/>
    <property type="match status" value="1"/>
</dbReference>
<comment type="caution">
    <text evidence="5">The sequence shown here is derived from an EMBL/GenBank/DDBJ whole genome shotgun (WGS) entry which is preliminary data.</text>
</comment>
<gene>
    <name evidence="5" type="ORF">AMECASPLE_037485</name>
</gene>
<name>A0ABV0XL00_9TELE</name>
<dbReference type="InterPro" id="IPR007110">
    <property type="entry name" value="Ig-like_dom"/>
</dbReference>
<evidence type="ECO:0000313" key="6">
    <source>
        <dbReference type="Proteomes" id="UP001469553"/>
    </source>
</evidence>
<evidence type="ECO:0000256" key="1">
    <source>
        <dbReference type="ARBA" id="ARBA00022729"/>
    </source>
</evidence>
<dbReference type="PANTHER" id="PTHR23268">
    <property type="entry name" value="T-CELL RECEPTOR BETA CHAIN"/>
    <property type="match status" value="1"/>
</dbReference>
<feature type="signal peptide" evidence="3">
    <location>
        <begin position="1"/>
        <end position="36"/>
    </location>
</feature>
<dbReference type="Gene3D" id="2.60.40.10">
    <property type="entry name" value="Immunoglobulins"/>
    <property type="match status" value="1"/>
</dbReference>
<feature type="chain" id="PRO_5047418203" description="Ig-like domain-containing protein" evidence="3">
    <location>
        <begin position="37"/>
        <end position="134"/>
    </location>
</feature>
<dbReference type="PANTHER" id="PTHR23268:SF102">
    <property type="entry name" value="IMMUNOGLOBULIN V-SET DOMAIN-CONTAINING PROTEIN"/>
    <property type="match status" value="1"/>
</dbReference>
<evidence type="ECO:0000313" key="5">
    <source>
        <dbReference type="EMBL" id="MEQ2282145.1"/>
    </source>
</evidence>
<dbReference type="InterPro" id="IPR013106">
    <property type="entry name" value="Ig_V-set"/>
</dbReference>
<dbReference type="InterPro" id="IPR050413">
    <property type="entry name" value="TCR_beta_variable"/>
</dbReference>
<feature type="domain" description="Ig-like" evidence="4">
    <location>
        <begin position="32"/>
        <end position="134"/>
    </location>
</feature>
<reference evidence="5 6" key="1">
    <citation type="submission" date="2021-06" db="EMBL/GenBank/DDBJ databases">
        <authorList>
            <person name="Palmer J.M."/>
        </authorList>
    </citation>
    <scope>NUCLEOTIDE SEQUENCE [LARGE SCALE GENOMIC DNA]</scope>
    <source>
        <strain evidence="5 6">AS_MEX2019</strain>
        <tissue evidence="5">Muscle</tissue>
    </source>
</reference>
<sequence>MKTLRAMRILTGAAAKNCRMPLTMILFLLILPRYQAKSVKFQPSDPKIVNIADKVDFHCSHNDSSLNVMLWYQQTETGMMNLIGYNYVGSEAVYEKPFESSFKMTRTNTQTGGLSINSVTTSDSAVYFCAGSAQ</sequence>
<keyword evidence="6" id="KW-1185">Reference proteome</keyword>
<protein>
    <recommendedName>
        <fullName evidence="4">Ig-like domain-containing protein</fullName>
    </recommendedName>
</protein>
<dbReference type="InterPro" id="IPR013783">
    <property type="entry name" value="Ig-like_fold"/>
</dbReference>
<dbReference type="SUPFAM" id="SSF48726">
    <property type="entry name" value="Immunoglobulin"/>
    <property type="match status" value="1"/>
</dbReference>
<dbReference type="InterPro" id="IPR036179">
    <property type="entry name" value="Ig-like_dom_sf"/>
</dbReference>
<dbReference type="Proteomes" id="UP001469553">
    <property type="component" value="Unassembled WGS sequence"/>
</dbReference>
<evidence type="ECO:0000256" key="3">
    <source>
        <dbReference type="SAM" id="SignalP"/>
    </source>
</evidence>
<keyword evidence="1 3" id="KW-0732">Signal</keyword>
<keyword evidence="2" id="KW-0391">Immunity</keyword>
<accession>A0ABV0XL00</accession>
<evidence type="ECO:0000259" key="4">
    <source>
        <dbReference type="PROSITE" id="PS50835"/>
    </source>
</evidence>
<proteinExistence type="predicted"/>
<dbReference type="Pfam" id="PF07686">
    <property type="entry name" value="V-set"/>
    <property type="match status" value="1"/>
</dbReference>
<dbReference type="EMBL" id="JAHRIP010006361">
    <property type="protein sequence ID" value="MEQ2282145.1"/>
    <property type="molecule type" value="Genomic_DNA"/>
</dbReference>